<dbReference type="AlphaFoldDB" id="A0A7J7N088"/>
<accession>A0A7J7N088</accession>
<dbReference type="GO" id="GO:0006355">
    <property type="term" value="P:regulation of DNA-templated transcription"/>
    <property type="evidence" value="ECO:0007669"/>
    <property type="project" value="InterPro"/>
</dbReference>
<protein>
    <recommendedName>
        <fullName evidence="11">Zinc-finger domain-containing protein</fullName>
    </recommendedName>
</protein>
<sequence length="308" mass="35296">MVTLRSSARTLEISKQTKNNENTQPTEESYEQCRIKRIKENMERMEKLGIQSLSFKLKTEFLPRKPTSQRKTPSHSSPLPSSSQPLRRSSRLQNVTPISYSEVRGPRSKDMLEDTIEGLVEEGSKPEIYTEEHEKLLGTCEESWTLFVDGYGTDGKRIYDSVKGKTCHQCRQKTLGYHTHCSTCNLVQGQFCGDCLYMRYGEHVLEVKKNPSWICPPCRGICNCSLCRHAKGWAPTGTLYRKISKLGFKSVAHYLIQTRRALTDSEKEQPVSAKRSLPFEDKEEFYEKKDFLCSDEPGLKKSQSSDSR</sequence>
<comment type="subcellular location">
    <subcellularLocation>
        <location evidence="2">Cytoplasm</location>
    </subcellularLocation>
    <subcellularLocation>
        <location evidence="1">Nucleus</location>
    </subcellularLocation>
</comment>
<proteinExistence type="predicted"/>
<keyword evidence="9" id="KW-0539">Nucleus</keyword>
<keyword evidence="13" id="KW-1185">Reference proteome</keyword>
<feature type="compositionally biased region" description="Low complexity" evidence="10">
    <location>
        <begin position="76"/>
        <end position="93"/>
    </location>
</feature>
<feature type="region of interest" description="Disordered" evidence="10">
    <location>
        <begin position="1"/>
        <end position="31"/>
    </location>
</feature>
<evidence type="ECO:0000313" key="12">
    <source>
        <dbReference type="EMBL" id="KAF6160595.1"/>
    </source>
</evidence>
<evidence type="ECO:0000259" key="11">
    <source>
        <dbReference type="Pfam" id="PF10497"/>
    </source>
</evidence>
<evidence type="ECO:0000256" key="5">
    <source>
        <dbReference type="ARBA" id="ARBA00022553"/>
    </source>
</evidence>
<evidence type="ECO:0000256" key="1">
    <source>
        <dbReference type="ARBA" id="ARBA00004123"/>
    </source>
</evidence>
<evidence type="ECO:0000256" key="8">
    <source>
        <dbReference type="ARBA" id="ARBA00023163"/>
    </source>
</evidence>
<dbReference type="InterPro" id="IPR018866">
    <property type="entry name" value="Znf-4CXXC_R1"/>
</dbReference>
<feature type="compositionally biased region" description="Polar residues" evidence="10">
    <location>
        <begin position="1"/>
        <end position="27"/>
    </location>
</feature>
<dbReference type="GO" id="GO:0005737">
    <property type="term" value="C:cytoplasm"/>
    <property type="evidence" value="ECO:0007669"/>
    <property type="project" value="UniProtKB-SubCell"/>
</dbReference>
<evidence type="ECO:0000256" key="10">
    <source>
        <dbReference type="SAM" id="MobiDB-lite"/>
    </source>
</evidence>
<feature type="domain" description="Zinc-finger" evidence="11">
    <location>
        <begin position="159"/>
        <end position="255"/>
    </location>
</feature>
<dbReference type="OrthoDB" id="298344at2759"/>
<dbReference type="Proteomes" id="UP000541444">
    <property type="component" value="Unassembled WGS sequence"/>
</dbReference>
<evidence type="ECO:0000313" key="13">
    <source>
        <dbReference type="Proteomes" id="UP000541444"/>
    </source>
</evidence>
<dbReference type="Pfam" id="PF10497">
    <property type="entry name" value="zf-4CXXC_R1"/>
    <property type="match status" value="1"/>
</dbReference>
<dbReference type="PANTHER" id="PTHR31169:SF23">
    <property type="entry name" value="OS03G0572250 PROTEIN"/>
    <property type="match status" value="1"/>
</dbReference>
<keyword evidence="6" id="KW-0832">Ubl conjugation</keyword>
<name>A0A7J7N088_9MAGN</name>
<evidence type="ECO:0000256" key="9">
    <source>
        <dbReference type="ARBA" id="ARBA00023242"/>
    </source>
</evidence>
<keyword evidence="8" id="KW-0804">Transcription</keyword>
<evidence type="ECO:0000256" key="2">
    <source>
        <dbReference type="ARBA" id="ARBA00004496"/>
    </source>
</evidence>
<keyword evidence="4" id="KW-1017">Isopeptide bond</keyword>
<organism evidence="12 13">
    <name type="scientific">Kingdonia uniflora</name>
    <dbReference type="NCBI Taxonomy" id="39325"/>
    <lineage>
        <taxon>Eukaryota</taxon>
        <taxon>Viridiplantae</taxon>
        <taxon>Streptophyta</taxon>
        <taxon>Embryophyta</taxon>
        <taxon>Tracheophyta</taxon>
        <taxon>Spermatophyta</taxon>
        <taxon>Magnoliopsida</taxon>
        <taxon>Ranunculales</taxon>
        <taxon>Circaeasteraceae</taxon>
        <taxon>Kingdonia</taxon>
    </lineage>
</organism>
<dbReference type="PANTHER" id="PTHR31169">
    <property type="entry name" value="OS05G0300700 PROTEIN"/>
    <property type="match status" value="1"/>
</dbReference>
<dbReference type="InterPro" id="IPR040221">
    <property type="entry name" value="CDCA7/CDA7L"/>
</dbReference>
<evidence type="ECO:0000256" key="4">
    <source>
        <dbReference type="ARBA" id="ARBA00022499"/>
    </source>
</evidence>
<evidence type="ECO:0000256" key="6">
    <source>
        <dbReference type="ARBA" id="ARBA00022843"/>
    </source>
</evidence>
<dbReference type="GO" id="GO:0005634">
    <property type="term" value="C:nucleus"/>
    <property type="evidence" value="ECO:0007669"/>
    <property type="project" value="UniProtKB-SubCell"/>
</dbReference>
<reference evidence="12 13" key="1">
    <citation type="journal article" date="2020" name="IScience">
        <title>Genome Sequencing of the Endangered Kingdonia uniflora (Circaeasteraceae, Ranunculales) Reveals Potential Mechanisms of Evolutionary Specialization.</title>
        <authorList>
            <person name="Sun Y."/>
            <person name="Deng T."/>
            <person name="Zhang A."/>
            <person name="Moore M.J."/>
            <person name="Landis J.B."/>
            <person name="Lin N."/>
            <person name="Zhang H."/>
            <person name="Zhang X."/>
            <person name="Huang J."/>
            <person name="Zhang X."/>
            <person name="Sun H."/>
            <person name="Wang H."/>
        </authorList>
    </citation>
    <scope>NUCLEOTIDE SEQUENCE [LARGE SCALE GENOMIC DNA]</scope>
    <source>
        <strain evidence="12">TB1705</strain>
        <tissue evidence="12">Leaf</tissue>
    </source>
</reference>
<dbReference type="EMBL" id="JACGCM010001161">
    <property type="protein sequence ID" value="KAF6160595.1"/>
    <property type="molecule type" value="Genomic_DNA"/>
</dbReference>
<evidence type="ECO:0000256" key="3">
    <source>
        <dbReference type="ARBA" id="ARBA00022490"/>
    </source>
</evidence>
<evidence type="ECO:0000256" key="7">
    <source>
        <dbReference type="ARBA" id="ARBA00023015"/>
    </source>
</evidence>
<comment type="caution">
    <text evidence="12">The sequence shown here is derived from an EMBL/GenBank/DDBJ whole genome shotgun (WGS) entry which is preliminary data.</text>
</comment>
<keyword evidence="5" id="KW-0597">Phosphoprotein</keyword>
<gene>
    <name evidence="12" type="ORF">GIB67_019535</name>
</gene>
<keyword evidence="7" id="KW-0805">Transcription regulation</keyword>
<feature type="region of interest" description="Disordered" evidence="10">
    <location>
        <begin position="64"/>
        <end position="98"/>
    </location>
</feature>
<keyword evidence="3" id="KW-0963">Cytoplasm</keyword>